<sequence length="353" mass="39443">MGAAVVNQNGSLCFRNITKKYGDLTVVDDINLDIKSGEFFSLLGPSGSGKTTTLMMLAGFATPDAGQILLNEKDISQLSPQQRNLGMVFQNYALFPHMTVLDNVMFPLKVRKYSAKECQERAQWAIDLVRLSKYSKRLPKELSGGQQQRVALARAVVFHPEVVLMDEPLGALDKNLRYQMQMEIKELQRKLNMTVVFVTHDQEEAMNMSDRIAIMNNGKVEQLGGPKEVYESPRNVFAAGFLGEANILPYADLDPHYRQSMTMQPGDCLFMRPERVVLSALSGSNGVAKGALTGRISNISFLGHIIRYQIKINSAINVYADSTNVSSARQFPIEEGVVVGWERPEDIRIIRHE</sequence>
<dbReference type="GO" id="GO:0022857">
    <property type="term" value="F:transmembrane transporter activity"/>
    <property type="evidence" value="ECO:0007669"/>
    <property type="project" value="InterPro"/>
</dbReference>
<dbReference type="InterPro" id="IPR027417">
    <property type="entry name" value="P-loop_NTPase"/>
</dbReference>
<dbReference type="InterPro" id="IPR017871">
    <property type="entry name" value="ABC_transporter-like_CS"/>
</dbReference>
<feature type="domain" description="ABC transporter" evidence="5">
    <location>
        <begin position="12"/>
        <end position="242"/>
    </location>
</feature>
<dbReference type="Pfam" id="PF08402">
    <property type="entry name" value="TOBE_2"/>
    <property type="match status" value="1"/>
</dbReference>
<dbReference type="GO" id="GO:0016887">
    <property type="term" value="F:ATP hydrolysis activity"/>
    <property type="evidence" value="ECO:0007669"/>
    <property type="project" value="InterPro"/>
</dbReference>
<accession>A0A4R3M6C9</accession>
<dbReference type="GO" id="GO:0005524">
    <property type="term" value="F:ATP binding"/>
    <property type="evidence" value="ECO:0007669"/>
    <property type="project" value="UniProtKB-KW"/>
</dbReference>
<keyword evidence="7" id="KW-1185">Reference proteome</keyword>
<dbReference type="GO" id="GO:0043190">
    <property type="term" value="C:ATP-binding cassette (ABC) transporter complex"/>
    <property type="evidence" value="ECO:0007669"/>
    <property type="project" value="InterPro"/>
</dbReference>
<dbReference type="InterPro" id="IPR003593">
    <property type="entry name" value="AAA+_ATPase"/>
</dbReference>
<evidence type="ECO:0000256" key="1">
    <source>
        <dbReference type="ARBA" id="ARBA00022448"/>
    </source>
</evidence>
<dbReference type="InterPro" id="IPR008995">
    <property type="entry name" value="Mo/tungstate-bd_C_term_dom"/>
</dbReference>
<evidence type="ECO:0000256" key="4">
    <source>
        <dbReference type="ARBA" id="ARBA00022840"/>
    </source>
</evidence>
<dbReference type="GO" id="GO:0015847">
    <property type="term" value="P:putrescine transport"/>
    <property type="evidence" value="ECO:0007669"/>
    <property type="project" value="UniProtKB-ARBA"/>
</dbReference>
<comment type="caution">
    <text evidence="6">The sequence shown here is derived from an EMBL/GenBank/DDBJ whole genome shotgun (WGS) entry which is preliminary data.</text>
</comment>
<proteinExistence type="predicted"/>
<gene>
    <name evidence="6" type="ORF">EDC26_104114</name>
</gene>
<evidence type="ECO:0000259" key="5">
    <source>
        <dbReference type="PROSITE" id="PS50893"/>
    </source>
</evidence>
<protein>
    <submittedName>
        <fullName evidence="6">Putative spermidine/putrescine transport system ATP-binding protein</fullName>
    </submittedName>
</protein>
<dbReference type="InterPro" id="IPR013611">
    <property type="entry name" value="Transp-assoc_OB_typ2"/>
</dbReference>
<keyword evidence="1" id="KW-0813">Transport</keyword>
<dbReference type="SMART" id="SM00382">
    <property type="entry name" value="AAA"/>
    <property type="match status" value="1"/>
</dbReference>
<keyword evidence="3" id="KW-0547">Nucleotide-binding</keyword>
<evidence type="ECO:0000313" key="7">
    <source>
        <dbReference type="Proteomes" id="UP000295525"/>
    </source>
</evidence>
<dbReference type="OrthoDB" id="5298774at2"/>
<dbReference type="Proteomes" id="UP000295525">
    <property type="component" value="Unassembled WGS sequence"/>
</dbReference>
<dbReference type="PANTHER" id="PTHR42781:SF6">
    <property type="entry name" value="SPERMIDINE_PUTRESCINE IMPORT ATP-BINDING PROTEIN POTA"/>
    <property type="match status" value="1"/>
</dbReference>
<dbReference type="InterPro" id="IPR050093">
    <property type="entry name" value="ABC_SmlMolc_Importer"/>
</dbReference>
<dbReference type="AlphaFoldDB" id="A0A4R3M6C9"/>
<dbReference type="PROSITE" id="PS50893">
    <property type="entry name" value="ABC_TRANSPORTER_2"/>
    <property type="match status" value="1"/>
</dbReference>
<dbReference type="SUPFAM" id="SSF52540">
    <property type="entry name" value="P-loop containing nucleoside triphosphate hydrolases"/>
    <property type="match status" value="1"/>
</dbReference>
<dbReference type="EMBL" id="SMAJ01000004">
    <property type="protein sequence ID" value="TCT08954.1"/>
    <property type="molecule type" value="Genomic_DNA"/>
</dbReference>
<keyword evidence="2" id="KW-0472">Membrane</keyword>
<dbReference type="PANTHER" id="PTHR42781">
    <property type="entry name" value="SPERMIDINE/PUTRESCINE IMPORT ATP-BINDING PROTEIN POTA"/>
    <property type="match status" value="1"/>
</dbReference>
<evidence type="ECO:0000256" key="3">
    <source>
        <dbReference type="ARBA" id="ARBA00022741"/>
    </source>
</evidence>
<dbReference type="InterPro" id="IPR003439">
    <property type="entry name" value="ABC_transporter-like_ATP-bd"/>
</dbReference>
<keyword evidence="4 6" id="KW-0067">ATP-binding</keyword>
<dbReference type="SUPFAM" id="SSF50331">
    <property type="entry name" value="MOP-like"/>
    <property type="match status" value="1"/>
</dbReference>
<dbReference type="FunFam" id="3.40.50.300:FF:000133">
    <property type="entry name" value="Spermidine/putrescine import ATP-binding protein PotA"/>
    <property type="match status" value="1"/>
</dbReference>
<dbReference type="PROSITE" id="PS00211">
    <property type="entry name" value="ABC_TRANSPORTER_1"/>
    <property type="match status" value="1"/>
</dbReference>
<dbReference type="Gene3D" id="3.40.50.300">
    <property type="entry name" value="P-loop containing nucleotide triphosphate hydrolases"/>
    <property type="match status" value="1"/>
</dbReference>
<organism evidence="6 7">
    <name type="scientific">Paralcaligenes ureilyticus</name>
    <dbReference type="NCBI Taxonomy" id="627131"/>
    <lineage>
        <taxon>Bacteria</taxon>
        <taxon>Pseudomonadati</taxon>
        <taxon>Pseudomonadota</taxon>
        <taxon>Betaproteobacteria</taxon>
        <taxon>Burkholderiales</taxon>
        <taxon>Alcaligenaceae</taxon>
        <taxon>Paralcaligenes</taxon>
    </lineage>
</organism>
<name>A0A4R3M6C9_9BURK</name>
<evidence type="ECO:0000256" key="2">
    <source>
        <dbReference type="ARBA" id="ARBA00022475"/>
    </source>
</evidence>
<dbReference type="RefSeq" id="WP_132581036.1">
    <property type="nucleotide sequence ID" value="NZ_SMAJ01000004.1"/>
</dbReference>
<dbReference type="Pfam" id="PF00005">
    <property type="entry name" value="ABC_tran"/>
    <property type="match status" value="1"/>
</dbReference>
<evidence type="ECO:0000313" key="6">
    <source>
        <dbReference type="EMBL" id="TCT08954.1"/>
    </source>
</evidence>
<reference evidence="6 7" key="1">
    <citation type="submission" date="2019-03" db="EMBL/GenBank/DDBJ databases">
        <title>Genomic Encyclopedia of Type Strains, Phase IV (KMG-IV): sequencing the most valuable type-strain genomes for metagenomic binning, comparative biology and taxonomic classification.</title>
        <authorList>
            <person name="Goeker M."/>
        </authorList>
    </citation>
    <scope>NUCLEOTIDE SEQUENCE [LARGE SCALE GENOMIC DNA]</scope>
    <source>
        <strain evidence="6 7">DSM 24591</strain>
    </source>
</reference>
<keyword evidence="2" id="KW-1003">Cell membrane</keyword>